<gene>
    <name evidence="3" type="primary">LOC103522882</name>
</gene>
<feature type="region of interest" description="Disordered" evidence="1">
    <location>
        <begin position="1"/>
        <end position="21"/>
    </location>
</feature>
<dbReference type="KEGG" id="dci:103522882"/>
<evidence type="ECO:0000313" key="3">
    <source>
        <dbReference type="RefSeq" id="XP_008486191.2"/>
    </source>
</evidence>
<reference evidence="3" key="1">
    <citation type="submission" date="2025-08" db="UniProtKB">
        <authorList>
            <consortium name="RefSeq"/>
        </authorList>
    </citation>
    <scope>IDENTIFICATION</scope>
</reference>
<keyword evidence="2" id="KW-1185">Reference proteome</keyword>
<dbReference type="PaxDb" id="121845-A0A1S3DR21"/>
<organism evidence="2 3">
    <name type="scientific">Diaphorina citri</name>
    <name type="common">Asian citrus psyllid</name>
    <dbReference type="NCBI Taxonomy" id="121845"/>
    <lineage>
        <taxon>Eukaryota</taxon>
        <taxon>Metazoa</taxon>
        <taxon>Ecdysozoa</taxon>
        <taxon>Arthropoda</taxon>
        <taxon>Hexapoda</taxon>
        <taxon>Insecta</taxon>
        <taxon>Pterygota</taxon>
        <taxon>Neoptera</taxon>
        <taxon>Paraneoptera</taxon>
        <taxon>Hemiptera</taxon>
        <taxon>Sternorrhyncha</taxon>
        <taxon>Psylloidea</taxon>
        <taxon>Psyllidae</taxon>
        <taxon>Diaphorininae</taxon>
        <taxon>Diaphorina</taxon>
    </lineage>
</organism>
<sequence>MRYSLPTGSIHSQPYRTRTNSEGMQPLNQLLRCSYLDPKVGIQPHQFYKDLTHHSHHQLIGSPIISPTSDSAGSSLSLDNVDGGANDNSTVRSHHSLSDDYSGTGTTGHGPESYVMWNAEKRRRTGGRRLKTYLTDEQPSALITGRVENFPPVPPPSSVPRCGLHARRPPARPGRAECARRRRARPPADGGEQMGDSKTPRRRFAGDEFHVRGRRPGCTSN</sequence>
<feature type="region of interest" description="Disordered" evidence="1">
    <location>
        <begin position="64"/>
        <end position="117"/>
    </location>
</feature>
<dbReference type="RefSeq" id="XP_008486191.2">
    <property type="nucleotide sequence ID" value="XM_008487969.2"/>
</dbReference>
<feature type="compositionally biased region" description="Polar residues" evidence="1">
    <location>
        <begin position="65"/>
        <end position="78"/>
    </location>
</feature>
<name>A0A1S3DR21_DIACI</name>
<evidence type="ECO:0000256" key="1">
    <source>
        <dbReference type="SAM" id="MobiDB-lite"/>
    </source>
</evidence>
<evidence type="ECO:0000313" key="2">
    <source>
        <dbReference type="Proteomes" id="UP000079169"/>
    </source>
</evidence>
<dbReference type="Proteomes" id="UP000079169">
    <property type="component" value="Unplaced"/>
</dbReference>
<protein>
    <submittedName>
        <fullName evidence="3">Uncharacterized protein LOC103522882</fullName>
    </submittedName>
</protein>
<proteinExistence type="predicted"/>
<dbReference type="GeneID" id="103522882"/>
<dbReference type="AlphaFoldDB" id="A0A1S3DR21"/>
<feature type="region of interest" description="Disordered" evidence="1">
    <location>
        <begin position="146"/>
        <end position="221"/>
    </location>
</feature>
<accession>A0A1S3DR21</accession>